<dbReference type="InterPro" id="IPR015421">
    <property type="entry name" value="PyrdxlP-dep_Trfase_major"/>
</dbReference>
<evidence type="ECO:0000256" key="6">
    <source>
        <dbReference type="ARBA" id="ARBA00022898"/>
    </source>
</evidence>
<evidence type="ECO:0000313" key="9">
    <source>
        <dbReference type="EMBL" id="ODV61153.1"/>
    </source>
</evidence>
<dbReference type="EC" id="2.6.1.1" evidence="7"/>
<dbReference type="STRING" id="1344418.A0A1D2VI43"/>
<dbReference type="PANTHER" id="PTHR11879:SF55">
    <property type="entry name" value="GLUTAMATE OXALOACETATE TRANSAMINASE 1, ISOFORM B"/>
    <property type="match status" value="1"/>
</dbReference>
<dbReference type="GO" id="GO:0005829">
    <property type="term" value="C:cytosol"/>
    <property type="evidence" value="ECO:0007669"/>
    <property type="project" value="TreeGrafter"/>
</dbReference>
<dbReference type="RefSeq" id="XP_020047460.1">
    <property type="nucleotide sequence ID" value="XM_020193247.1"/>
</dbReference>
<evidence type="ECO:0000256" key="2">
    <source>
        <dbReference type="ARBA" id="ARBA00007441"/>
    </source>
</evidence>
<keyword evidence="4 7" id="KW-0032">Aminotransferase</keyword>
<feature type="domain" description="Aminotransferase class I/classII large" evidence="8">
    <location>
        <begin position="64"/>
        <end position="450"/>
    </location>
</feature>
<dbReference type="EMBL" id="KV454480">
    <property type="protein sequence ID" value="ODV61153.1"/>
    <property type="molecule type" value="Genomic_DNA"/>
</dbReference>
<dbReference type="NCBIfam" id="NF006719">
    <property type="entry name" value="PRK09257.1"/>
    <property type="match status" value="1"/>
</dbReference>
<comment type="similarity">
    <text evidence="2">Belongs to the class-I pyridoxal-phosphate-dependent aminotransferase family.</text>
</comment>
<dbReference type="OrthoDB" id="6752799at2759"/>
<dbReference type="PROSITE" id="PS00105">
    <property type="entry name" value="AA_TRANSFER_CLASS_1"/>
    <property type="match status" value="1"/>
</dbReference>
<dbReference type="InterPro" id="IPR004839">
    <property type="entry name" value="Aminotransferase_I/II_large"/>
</dbReference>
<evidence type="ECO:0000259" key="8">
    <source>
        <dbReference type="Pfam" id="PF00155"/>
    </source>
</evidence>
<comment type="miscellaneous">
    <text evidence="7">In eukaryotes there are cytoplasmic, mitochondrial and chloroplastic isozymes.</text>
</comment>
<protein>
    <recommendedName>
        <fullName evidence="7">Aspartate aminotransferase</fullName>
        <ecNumber evidence="7">2.6.1.1</ecNumber>
    </recommendedName>
</protein>
<evidence type="ECO:0000256" key="3">
    <source>
        <dbReference type="ARBA" id="ARBA00011738"/>
    </source>
</evidence>
<dbReference type="GO" id="GO:0030170">
    <property type="term" value="F:pyridoxal phosphate binding"/>
    <property type="evidence" value="ECO:0007669"/>
    <property type="project" value="InterPro"/>
</dbReference>
<dbReference type="Gene3D" id="3.90.1150.10">
    <property type="entry name" value="Aspartate Aminotransferase, domain 1"/>
    <property type="match status" value="1"/>
</dbReference>
<dbReference type="FunFam" id="3.40.640.10:FF:000066">
    <property type="entry name" value="Aspartate aminotransferase"/>
    <property type="match status" value="1"/>
</dbReference>
<dbReference type="PRINTS" id="PR00799">
    <property type="entry name" value="TRANSAMINASE"/>
</dbReference>
<dbReference type="FunFam" id="3.90.1150.10:FF:000001">
    <property type="entry name" value="Aspartate aminotransferase"/>
    <property type="match status" value="1"/>
</dbReference>
<evidence type="ECO:0000256" key="5">
    <source>
        <dbReference type="ARBA" id="ARBA00022679"/>
    </source>
</evidence>
<dbReference type="AlphaFoldDB" id="A0A1D2VI43"/>
<keyword evidence="6" id="KW-0663">Pyridoxal phosphate</keyword>
<reference evidence="10" key="1">
    <citation type="submission" date="2016-05" db="EMBL/GenBank/DDBJ databases">
        <title>Comparative genomics of biotechnologically important yeasts.</title>
        <authorList>
            <consortium name="DOE Joint Genome Institute"/>
            <person name="Riley R."/>
            <person name="Haridas S."/>
            <person name="Wolfe K.H."/>
            <person name="Lopes M.R."/>
            <person name="Hittinger C.T."/>
            <person name="Goker M."/>
            <person name="Salamov A."/>
            <person name="Wisecaver J."/>
            <person name="Long T.M."/>
            <person name="Aerts A.L."/>
            <person name="Barry K."/>
            <person name="Choi C."/>
            <person name="Clum A."/>
            <person name="Coughlan A.Y."/>
            <person name="Deshpande S."/>
            <person name="Douglass A.P."/>
            <person name="Hanson S.J."/>
            <person name="Klenk H.-P."/>
            <person name="Labutti K."/>
            <person name="Lapidus A."/>
            <person name="Lindquist E."/>
            <person name="Lipzen A."/>
            <person name="Meier-Kolthoff J.P."/>
            <person name="Ohm R.A."/>
            <person name="Otillar R.P."/>
            <person name="Pangilinan J."/>
            <person name="Peng Y."/>
            <person name="Rokas A."/>
            <person name="Rosa C.A."/>
            <person name="Scheuner C."/>
            <person name="Sibirny A.A."/>
            <person name="Slot J.C."/>
            <person name="Stielow J.B."/>
            <person name="Sun H."/>
            <person name="Kurtzman C.P."/>
            <person name="Blackwell M."/>
            <person name="Grigoriev I.V."/>
            <person name="Jeffries T.W."/>
        </authorList>
    </citation>
    <scope>NUCLEOTIDE SEQUENCE [LARGE SCALE GENOMIC DNA]</scope>
    <source>
        <strain evidence="10">DSM 1968</strain>
    </source>
</reference>
<evidence type="ECO:0000256" key="4">
    <source>
        <dbReference type="ARBA" id="ARBA00022576"/>
    </source>
</evidence>
<sequence length="460" mass="50737">MQALNLRTTTRSGLSSSLRKINPFLSANLFLRSISTPAFANIKQLPPDPLFGISARSKADKRSPKVDLVLGAYRDNEGKPWILPSVKVAEELVKADPSYNHEYLAIDGFKTLTVAASKVALGAESSVFSENRIVSSQTLSGTGALHLAGVFLSKFYTGNISSVNADTTISSENRSKFYVSKPTWANHIQIFDSQGFDVKTYRYWNDASKTLDFEGYLEDINNAPSGSIFLLHSCAHNPTGLDPTPEQWIEILNTIKSKKHLAIFDTAYQGFASGDLTKDAWALRKGVEILDTPIVICQSFAKNTGMYGERVGALHVVLPETNEPLLSAIASQLKKITRSELSNPPAYGAKIVAQILSSPELSEQWNKDLVTMSGRINKMRALLRENLEKLNTPGTWNHITDQIGMFSFTGLKKEHVERLAEKHAIYLVGSGRISVAGLNENNVEYVAKAIDETIRHFESK</sequence>
<dbReference type="Proteomes" id="UP000095038">
    <property type="component" value="Unassembled WGS sequence"/>
</dbReference>
<dbReference type="GO" id="GO:0006532">
    <property type="term" value="P:aspartate biosynthetic process"/>
    <property type="evidence" value="ECO:0007669"/>
    <property type="project" value="TreeGrafter"/>
</dbReference>
<dbReference type="InParanoid" id="A0A1D2VI43"/>
<evidence type="ECO:0000313" key="10">
    <source>
        <dbReference type="Proteomes" id="UP000095038"/>
    </source>
</evidence>
<dbReference type="InterPro" id="IPR004838">
    <property type="entry name" value="NHTrfase_class1_PyrdxlP-BS"/>
</dbReference>
<proteinExistence type="inferred from homology"/>
<dbReference type="InterPro" id="IPR015422">
    <property type="entry name" value="PyrdxlP-dep_Trfase_small"/>
</dbReference>
<gene>
    <name evidence="9" type="ORF">ASCRUDRAFT_75869</name>
</gene>
<dbReference type="Gene3D" id="3.40.640.10">
    <property type="entry name" value="Type I PLP-dependent aspartate aminotransferase-like (Major domain)"/>
    <property type="match status" value="1"/>
</dbReference>
<dbReference type="Pfam" id="PF00155">
    <property type="entry name" value="Aminotran_1_2"/>
    <property type="match status" value="1"/>
</dbReference>
<accession>A0A1D2VI43</accession>
<keyword evidence="10" id="KW-1185">Reference proteome</keyword>
<evidence type="ECO:0000256" key="7">
    <source>
        <dbReference type="RuleBase" id="RU000480"/>
    </source>
</evidence>
<dbReference type="InterPro" id="IPR000796">
    <property type="entry name" value="Asp_trans"/>
</dbReference>
<dbReference type="InterPro" id="IPR015424">
    <property type="entry name" value="PyrdxlP-dep_Trfase"/>
</dbReference>
<organism evidence="9 10">
    <name type="scientific">Ascoidea rubescens DSM 1968</name>
    <dbReference type="NCBI Taxonomy" id="1344418"/>
    <lineage>
        <taxon>Eukaryota</taxon>
        <taxon>Fungi</taxon>
        <taxon>Dikarya</taxon>
        <taxon>Ascomycota</taxon>
        <taxon>Saccharomycotina</taxon>
        <taxon>Saccharomycetes</taxon>
        <taxon>Ascoideaceae</taxon>
        <taxon>Ascoidea</taxon>
    </lineage>
</organism>
<dbReference type="SUPFAM" id="SSF53383">
    <property type="entry name" value="PLP-dependent transferases"/>
    <property type="match status" value="1"/>
</dbReference>
<dbReference type="PANTHER" id="PTHR11879">
    <property type="entry name" value="ASPARTATE AMINOTRANSFERASE"/>
    <property type="match status" value="1"/>
</dbReference>
<keyword evidence="5 7" id="KW-0808">Transferase</keyword>
<comment type="cofactor">
    <cofactor evidence="1">
        <name>pyridoxal 5'-phosphate</name>
        <dbReference type="ChEBI" id="CHEBI:597326"/>
    </cofactor>
</comment>
<dbReference type="FunCoup" id="A0A1D2VI43">
    <property type="interactions" value="878"/>
</dbReference>
<evidence type="ECO:0000256" key="1">
    <source>
        <dbReference type="ARBA" id="ARBA00001933"/>
    </source>
</evidence>
<dbReference type="CDD" id="cd00609">
    <property type="entry name" value="AAT_like"/>
    <property type="match status" value="1"/>
</dbReference>
<comment type="catalytic activity">
    <reaction evidence="7">
        <text>L-aspartate + 2-oxoglutarate = oxaloacetate + L-glutamate</text>
        <dbReference type="Rhea" id="RHEA:21824"/>
        <dbReference type="ChEBI" id="CHEBI:16452"/>
        <dbReference type="ChEBI" id="CHEBI:16810"/>
        <dbReference type="ChEBI" id="CHEBI:29985"/>
        <dbReference type="ChEBI" id="CHEBI:29991"/>
        <dbReference type="EC" id="2.6.1.1"/>
    </reaction>
</comment>
<dbReference type="GeneID" id="30966883"/>
<name>A0A1D2VI43_9ASCO</name>
<comment type="subunit">
    <text evidence="3 7">Homodimer.</text>
</comment>
<dbReference type="GO" id="GO:0004069">
    <property type="term" value="F:L-aspartate:2-oxoglutarate aminotransferase activity"/>
    <property type="evidence" value="ECO:0007669"/>
    <property type="project" value="UniProtKB-EC"/>
</dbReference>